<keyword evidence="3" id="KW-0808">Transferase</keyword>
<evidence type="ECO:0000313" key="9">
    <source>
        <dbReference type="Proteomes" id="UP001369086"/>
    </source>
</evidence>
<keyword evidence="4" id="KW-0378">Hydrolase</keyword>
<proteinExistence type="inferred from homology"/>
<dbReference type="PANTHER" id="PTHR10912:SF9">
    <property type="entry name" value="ADP-RIBOSYL CYCLASE_CYCLIC ADP-RIBOSE HYDROLASE"/>
    <property type="match status" value="1"/>
</dbReference>
<comment type="caution">
    <text evidence="8">The sequence shown here is derived from an EMBL/GenBank/DDBJ whole genome shotgun (WGS) entry which is preliminary data.</text>
</comment>
<keyword evidence="7" id="KW-0812">Transmembrane</keyword>
<dbReference type="Gene3D" id="1.20.82.10">
    <property type="entry name" value="ADP Ribosyl Cyclase, Chain A, domain 1"/>
    <property type="match status" value="1"/>
</dbReference>
<evidence type="ECO:0000256" key="2">
    <source>
        <dbReference type="ARBA" id="ARBA00011982"/>
    </source>
</evidence>
<feature type="transmembrane region" description="Helical" evidence="7">
    <location>
        <begin position="12"/>
        <end position="35"/>
    </location>
</feature>
<dbReference type="EMBL" id="JAHFZB010000001">
    <property type="protein sequence ID" value="KAK6493825.1"/>
    <property type="molecule type" value="Genomic_DNA"/>
</dbReference>
<reference evidence="8 9" key="1">
    <citation type="submission" date="2021-05" db="EMBL/GenBank/DDBJ databases">
        <authorList>
            <person name="Zahm M."/>
            <person name="Klopp C."/>
            <person name="Cabau C."/>
            <person name="Kuhl H."/>
            <person name="Suciu R."/>
            <person name="Ciorpac M."/>
            <person name="Holostenco D."/>
            <person name="Gessner J."/>
            <person name="Wuertz S."/>
            <person name="Hohne C."/>
            <person name="Stock M."/>
            <person name="Gislard M."/>
            <person name="Lluch J."/>
            <person name="Milhes M."/>
            <person name="Lampietro C."/>
            <person name="Lopez Roques C."/>
            <person name="Donnadieu C."/>
            <person name="Du K."/>
            <person name="Schartl M."/>
            <person name="Guiguen Y."/>
        </authorList>
    </citation>
    <scope>NUCLEOTIDE SEQUENCE [LARGE SCALE GENOMIC DNA]</scope>
    <source>
        <strain evidence="8">Hh-F2</strain>
        <tissue evidence="8">Blood</tissue>
    </source>
</reference>
<keyword evidence="7" id="KW-0472">Membrane</keyword>
<evidence type="ECO:0000256" key="1">
    <source>
        <dbReference type="ARBA" id="ARBA00005406"/>
    </source>
</evidence>
<sequence length="290" mass="33134">MTCREFCVRRRRLLVICGSILILVAILVLVVVMYVKYGVDDDTKGTTKNLKTIVIERCREYIRAVSQMPSSNNCDAIWEGFQNSFLGKDPCKVNVEDYDPFIRTVQQDIPCNKSLFWSKTSQIAHDFTKATKCFMTLEDTLLGHMMDGLKWCGQLHSKEFNYTSCPGWNECEFNPVRSFWRRASAHFAELACGSVMVMLNGSIDSPFNKQSIFGSVEIKKFDPEKISYVSIRVIDSLQDRTSCNSISLQDLGRILNNSRLDFDCKDIDKSEILQCINDPISQSCDCVNWN</sequence>
<keyword evidence="6" id="KW-1015">Disulfide bond</keyword>
<protein>
    <recommendedName>
        <fullName evidence="2">ADP-ribosyl cyclase/cyclic ADP-ribose hydrolase</fullName>
        <ecNumber evidence="2">3.2.2.6</ecNumber>
    </recommendedName>
</protein>
<evidence type="ECO:0000256" key="6">
    <source>
        <dbReference type="ARBA" id="ARBA00023157"/>
    </source>
</evidence>
<evidence type="ECO:0000256" key="4">
    <source>
        <dbReference type="ARBA" id="ARBA00022801"/>
    </source>
</evidence>
<dbReference type="SUPFAM" id="SSF52309">
    <property type="entry name" value="N-(deoxy)ribosyltransferase-like"/>
    <property type="match status" value="1"/>
</dbReference>
<dbReference type="CDD" id="cd04759">
    <property type="entry name" value="Rib_hydrolase"/>
    <property type="match status" value="1"/>
</dbReference>
<keyword evidence="5" id="KW-0520">NAD</keyword>
<evidence type="ECO:0000256" key="7">
    <source>
        <dbReference type="SAM" id="Phobius"/>
    </source>
</evidence>
<organism evidence="8 9">
    <name type="scientific">Huso huso</name>
    <name type="common">Beluga</name>
    <name type="synonym">Acipenser huso</name>
    <dbReference type="NCBI Taxonomy" id="61971"/>
    <lineage>
        <taxon>Eukaryota</taxon>
        <taxon>Metazoa</taxon>
        <taxon>Chordata</taxon>
        <taxon>Craniata</taxon>
        <taxon>Vertebrata</taxon>
        <taxon>Euteleostomi</taxon>
        <taxon>Actinopterygii</taxon>
        <taxon>Chondrostei</taxon>
        <taxon>Acipenseriformes</taxon>
        <taxon>Acipenseridae</taxon>
        <taxon>Huso</taxon>
    </lineage>
</organism>
<evidence type="ECO:0000313" key="8">
    <source>
        <dbReference type="EMBL" id="KAK6493825.1"/>
    </source>
</evidence>
<dbReference type="InterPro" id="IPR003193">
    <property type="entry name" value="ADP-ribosyl_cyclase"/>
</dbReference>
<comment type="similarity">
    <text evidence="1">Belongs to the ADP-ribosyl cyclase family.</text>
</comment>
<keyword evidence="9" id="KW-1185">Reference proteome</keyword>
<dbReference type="Proteomes" id="UP001369086">
    <property type="component" value="Unassembled WGS sequence"/>
</dbReference>
<evidence type="ECO:0000256" key="3">
    <source>
        <dbReference type="ARBA" id="ARBA00022679"/>
    </source>
</evidence>
<name>A0ABR1ABB4_HUSHU</name>
<dbReference type="Gene3D" id="3.40.50.720">
    <property type="entry name" value="NAD(P)-binding Rossmann-like Domain"/>
    <property type="match status" value="1"/>
</dbReference>
<evidence type="ECO:0000256" key="5">
    <source>
        <dbReference type="ARBA" id="ARBA00023027"/>
    </source>
</evidence>
<accession>A0ABR1ABB4</accession>
<dbReference type="PANTHER" id="PTHR10912">
    <property type="entry name" value="ADP-RIBOSYL CYCLASE"/>
    <property type="match status" value="1"/>
</dbReference>
<gene>
    <name evidence="8" type="ORF">HHUSO_G214</name>
</gene>
<keyword evidence="7" id="KW-1133">Transmembrane helix</keyword>
<dbReference type="EC" id="3.2.2.6" evidence="2"/>
<dbReference type="Pfam" id="PF02267">
    <property type="entry name" value="Rib_hydrolayse"/>
    <property type="match status" value="1"/>
</dbReference>